<name>A0A930V8J1_9ACTN</name>
<evidence type="ECO:0000313" key="4">
    <source>
        <dbReference type="Proteomes" id="UP000640489"/>
    </source>
</evidence>
<evidence type="ECO:0000259" key="2">
    <source>
        <dbReference type="Pfam" id="PF00535"/>
    </source>
</evidence>
<dbReference type="InterPro" id="IPR050834">
    <property type="entry name" value="Glycosyltransf_2"/>
</dbReference>
<dbReference type="EMBL" id="JADKPN010000001">
    <property type="protein sequence ID" value="MBF4761897.1"/>
    <property type="molecule type" value="Genomic_DNA"/>
</dbReference>
<dbReference type="PANTHER" id="PTHR43685:SF3">
    <property type="entry name" value="SLR2126 PROTEIN"/>
    <property type="match status" value="1"/>
</dbReference>
<feature type="domain" description="Glycosyltransferase 2-like" evidence="2">
    <location>
        <begin position="31"/>
        <end position="145"/>
    </location>
</feature>
<dbReference type="SUPFAM" id="SSF53448">
    <property type="entry name" value="Nucleotide-diphospho-sugar transferases"/>
    <property type="match status" value="1"/>
</dbReference>
<protein>
    <submittedName>
        <fullName evidence="3">Glycosyltransferase</fullName>
    </submittedName>
</protein>
<evidence type="ECO:0000313" key="3">
    <source>
        <dbReference type="EMBL" id="MBF4761897.1"/>
    </source>
</evidence>
<dbReference type="Gene3D" id="3.90.550.10">
    <property type="entry name" value="Spore Coat Polysaccharide Biosynthesis Protein SpsA, Chain A"/>
    <property type="match status" value="1"/>
</dbReference>
<feature type="compositionally biased region" description="Low complexity" evidence="1">
    <location>
        <begin position="516"/>
        <end position="532"/>
    </location>
</feature>
<evidence type="ECO:0000256" key="1">
    <source>
        <dbReference type="SAM" id="MobiDB-lite"/>
    </source>
</evidence>
<comment type="caution">
    <text evidence="3">The sequence shown here is derived from an EMBL/GenBank/DDBJ whole genome shotgun (WGS) entry which is preliminary data.</text>
</comment>
<gene>
    <name evidence="3" type="ORF">ISU07_02050</name>
</gene>
<proteinExistence type="predicted"/>
<dbReference type="InterPro" id="IPR001173">
    <property type="entry name" value="Glyco_trans_2-like"/>
</dbReference>
<dbReference type="Proteomes" id="UP000640489">
    <property type="component" value="Unassembled WGS sequence"/>
</dbReference>
<dbReference type="InterPro" id="IPR029044">
    <property type="entry name" value="Nucleotide-diphossugar_trans"/>
</dbReference>
<keyword evidence="4" id="KW-1185">Reference proteome</keyword>
<reference evidence="3" key="1">
    <citation type="submission" date="2020-11" db="EMBL/GenBank/DDBJ databases">
        <title>Nocardioides sp. nov., isolated from Soil of Cynanchum wilfordii Hemsley rhizosphere.</title>
        <authorList>
            <person name="Lee J.-S."/>
            <person name="Suh M.K."/>
            <person name="Kim J.-S."/>
        </authorList>
    </citation>
    <scope>NUCLEOTIDE SEQUENCE</scope>
    <source>
        <strain evidence="3">KCTC 19275</strain>
    </source>
</reference>
<sequence>MTSSQPRVRRNEWGSLLVPPLGQWEPHLSVSLVMPAYGAHQTLPYVLAGLAVQSYPSHLMELIVVDDGANAGQPPLELPEVRPDNARIIRVEQGWGRANACHTGAIAAEGDVIHWLDADMLPEREHVEAQLRWHHEIDYGVVLGHKWFVDPQPLYDVTPAGVRDAVAEGRLGDYFVGQEKDLHDWVERWYARFDDLRTIGPRALRMHVGATASLTRDLYLSSGGMDTSLRLGEDIALGYRLGEAGAVFIPDREAKSWHLGRTNVMKRRDEVNDYNDVFLSDRLPELRNKRRAGRLYSVPYLEVVLDTRGLDFHPVIATVDAVLNSTLPDLGVVLVGPWSQLGDERCNPLDDPMLDTRLVYESYVGDPRVHLVEELPEGRCAAMFRMTLENADWAPTHKTVARLLNNLERSHHGLRLVRMPDGSVARIERTAAMARAHRVIKSGEFLDDVLDELFGAFTFEAAEVGFWPCQEVHRPRLQGTAGKAEDPRAAWDYDDVPLAPGAPDGNDREDDEAEPAEAPAAKPAATASATAPGPRSRPTGSLGARLASLLGRR</sequence>
<dbReference type="CDD" id="cd00761">
    <property type="entry name" value="Glyco_tranf_GTA_type"/>
    <property type="match status" value="1"/>
</dbReference>
<dbReference type="AlphaFoldDB" id="A0A930V8J1"/>
<dbReference type="PANTHER" id="PTHR43685">
    <property type="entry name" value="GLYCOSYLTRANSFERASE"/>
    <property type="match status" value="1"/>
</dbReference>
<accession>A0A930V8J1</accession>
<dbReference type="RefSeq" id="WP_194705078.1">
    <property type="nucleotide sequence ID" value="NZ_JADKPN010000001.1"/>
</dbReference>
<organism evidence="3 4">
    <name type="scientific">Nocardioides islandensis</name>
    <dbReference type="NCBI Taxonomy" id="433663"/>
    <lineage>
        <taxon>Bacteria</taxon>
        <taxon>Bacillati</taxon>
        <taxon>Actinomycetota</taxon>
        <taxon>Actinomycetes</taxon>
        <taxon>Propionibacteriales</taxon>
        <taxon>Nocardioidaceae</taxon>
        <taxon>Nocardioides</taxon>
    </lineage>
</organism>
<dbReference type="Pfam" id="PF00535">
    <property type="entry name" value="Glycos_transf_2"/>
    <property type="match status" value="1"/>
</dbReference>
<feature type="region of interest" description="Disordered" evidence="1">
    <location>
        <begin position="478"/>
        <end position="553"/>
    </location>
</feature>
<feature type="compositionally biased region" description="Low complexity" evidence="1">
    <location>
        <begin position="540"/>
        <end position="553"/>
    </location>
</feature>